<dbReference type="PROSITE" id="PS50215">
    <property type="entry name" value="ADAM_MEPRO"/>
    <property type="match status" value="1"/>
</dbReference>
<dbReference type="Proteomes" id="UP000828390">
    <property type="component" value="Unassembled WGS sequence"/>
</dbReference>
<feature type="domain" description="Peptidase M12B" evidence="2">
    <location>
        <begin position="43"/>
        <end position="281"/>
    </location>
</feature>
<dbReference type="Pfam" id="PF13688">
    <property type="entry name" value="Reprolysin_5"/>
    <property type="match status" value="1"/>
</dbReference>
<name>A0A9D3Z4D9_DREPO</name>
<keyword evidence="4" id="KW-1185">Reference proteome</keyword>
<evidence type="ECO:0000313" key="3">
    <source>
        <dbReference type="EMBL" id="KAH3712680.1"/>
    </source>
</evidence>
<feature type="binding site" evidence="1">
    <location>
        <position position="221"/>
    </location>
    <ligand>
        <name>Zn(2+)</name>
        <dbReference type="ChEBI" id="CHEBI:29105"/>
        <note>catalytic</note>
    </ligand>
</feature>
<dbReference type="GO" id="GO:0046872">
    <property type="term" value="F:metal ion binding"/>
    <property type="evidence" value="ECO:0007669"/>
    <property type="project" value="UniProtKB-KW"/>
</dbReference>
<reference evidence="3" key="2">
    <citation type="submission" date="2020-11" db="EMBL/GenBank/DDBJ databases">
        <authorList>
            <person name="McCartney M.A."/>
            <person name="Auch B."/>
            <person name="Kono T."/>
            <person name="Mallez S."/>
            <person name="Becker A."/>
            <person name="Gohl D.M."/>
            <person name="Silverstein K.A.T."/>
            <person name="Koren S."/>
            <person name="Bechman K.B."/>
            <person name="Herman A."/>
            <person name="Abrahante J.E."/>
            <person name="Garbe J."/>
        </authorList>
    </citation>
    <scope>NUCLEOTIDE SEQUENCE</scope>
    <source>
        <strain evidence="3">Duluth1</strain>
        <tissue evidence="3">Whole animal</tissue>
    </source>
</reference>
<evidence type="ECO:0000256" key="1">
    <source>
        <dbReference type="PROSITE-ProRule" id="PRU00276"/>
    </source>
</evidence>
<dbReference type="PANTHER" id="PTHR11905">
    <property type="entry name" value="ADAM A DISINTEGRIN AND METALLOPROTEASE DOMAIN"/>
    <property type="match status" value="1"/>
</dbReference>
<dbReference type="SUPFAM" id="SSF55486">
    <property type="entry name" value="Metalloproteases ('zincins'), catalytic domain"/>
    <property type="match status" value="1"/>
</dbReference>
<feature type="binding site" evidence="1">
    <location>
        <position position="227"/>
    </location>
    <ligand>
        <name>Zn(2+)</name>
        <dbReference type="ChEBI" id="CHEBI:29105"/>
        <note>catalytic</note>
    </ligand>
</feature>
<dbReference type="AlphaFoldDB" id="A0A9D3Z4D9"/>
<evidence type="ECO:0000313" key="4">
    <source>
        <dbReference type="Proteomes" id="UP000828390"/>
    </source>
</evidence>
<protein>
    <recommendedName>
        <fullName evidence="2">Peptidase M12B domain-containing protein</fullName>
    </recommendedName>
</protein>
<accession>A0A9D3Z4D9</accession>
<organism evidence="3 4">
    <name type="scientific">Dreissena polymorpha</name>
    <name type="common">Zebra mussel</name>
    <name type="synonym">Mytilus polymorpha</name>
    <dbReference type="NCBI Taxonomy" id="45954"/>
    <lineage>
        <taxon>Eukaryota</taxon>
        <taxon>Metazoa</taxon>
        <taxon>Spiralia</taxon>
        <taxon>Lophotrochozoa</taxon>
        <taxon>Mollusca</taxon>
        <taxon>Bivalvia</taxon>
        <taxon>Autobranchia</taxon>
        <taxon>Heteroconchia</taxon>
        <taxon>Euheterodonta</taxon>
        <taxon>Imparidentia</taxon>
        <taxon>Neoheterodontei</taxon>
        <taxon>Myida</taxon>
        <taxon>Dreissenoidea</taxon>
        <taxon>Dreissenidae</taxon>
        <taxon>Dreissena</taxon>
    </lineage>
</organism>
<comment type="caution">
    <text evidence="3">The sequence shown here is derived from an EMBL/GenBank/DDBJ whole genome shotgun (WGS) entry which is preliminary data.</text>
</comment>
<dbReference type="Gene3D" id="3.40.390.10">
    <property type="entry name" value="Collagenase (Catalytic Domain)"/>
    <property type="match status" value="1"/>
</dbReference>
<reference evidence="3" key="1">
    <citation type="journal article" date="2019" name="bioRxiv">
        <title>The Genome of the Zebra Mussel, Dreissena polymorpha: A Resource for Invasive Species Research.</title>
        <authorList>
            <person name="McCartney M.A."/>
            <person name="Auch B."/>
            <person name="Kono T."/>
            <person name="Mallez S."/>
            <person name="Zhang Y."/>
            <person name="Obille A."/>
            <person name="Becker A."/>
            <person name="Abrahante J.E."/>
            <person name="Garbe J."/>
            <person name="Badalamenti J.P."/>
            <person name="Herman A."/>
            <person name="Mangelson H."/>
            <person name="Liachko I."/>
            <person name="Sullivan S."/>
            <person name="Sone E.D."/>
            <person name="Koren S."/>
            <person name="Silverstein K.A.T."/>
            <person name="Beckman K.B."/>
            <person name="Gohl D.M."/>
        </authorList>
    </citation>
    <scope>NUCLEOTIDE SEQUENCE</scope>
    <source>
        <strain evidence="3">Duluth1</strain>
        <tissue evidence="3">Whole animal</tissue>
    </source>
</reference>
<keyword evidence="1" id="KW-0479">Metal-binding</keyword>
<comment type="caution">
    <text evidence="1">Lacks conserved residue(s) required for the propagation of feature annotation.</text>
</comment>
<evidence type="ECO:0000259" key="2">
    <source>
        <dbReference type="PROSITE" id="PS50215"/>
    </source>
</evidence>
<dbReference type="GO" id="GO:0004222">
    <property type="term" value="F:metalloendopeptidase activity"/>
    <property type="evidence" value="ECO:0007669"/>
    <property type="project" value="InterPro"/>
</dbReference>
<sequence length="339" mass="38025">MYVAWVVSELAKELRQLLMKSELDAFSEKLHLRRQKRQSTKTYALEILVGADPSVWKKYYAKAVETATLTKDQATELFIRKRFSHIINGVSLRYESIEDPELNIYVTMTGIIIYKTIAANNPLPNAQTVETVEGREVADGAFYIEQLAGWLAGLSGTPDNDHAMVFTEYDIYSTDKDSGERSYGLVGMAWLNGVCNRDRVSIQEDDDYYTTTSVAAHELGHNLGSDHDGERSVSVASACSADSKFIMAPFVSSFNSSDEYTVNPWRFSTCSVKQFKNYIKSLGTNNCLLDSGDATNEYKIHSTKQPGELHSPTEQCQLEYGINSKLGCDQRGYLFQIIL</sequence>
<keyword evidence="1" id="KW-0862">Zinc</keyword>
<proteinExistence type="predicted"/>
<dbReference type="InterPro" id="IPR001590">
    <property type="entry name" value="Peptidase_M12B"/>
</dbReference>
<dbReference type="GO" id="GO:0006509">
    <property type="term" value="P:membrane protein ectodomain proteolysis"/>
    <property type="evidence" value="ECO:0007669"/>
    <property type="project" value="TreeGrafter"/>
</dbReference>
<feature type="binding site" evidence="1">
    <location>
        <position position="217"/>
    </location>
    <ligand>
        <name>Zn(2+)</name>
        <dbReference type="ChEBI" id="CHEBI:29105"/>
        <note>catalytic</note>
    </ligand>
</feature>
<dbReference type="PANTHER" id="PTHR11905:SF159">
    <property type="entry name" value="ADAM METALLOPROTEASE"/>
    <property type="match status" value="1"/>
</dbReference>
<dbReference type="InterPro" id="IPR024079">
    <property type="entry name" value="MetalloPept_cat_dom_sf"/>
</dbReference>
<dbReference type="EMBL" id="JAIWYP010000014">
    <property type="protein sequence ID" value="KAH3712680.1"/>
    <property type="molecule type" value="Genomic_DNA"/>
</dbReference>
<gene>
    <name evidence="3" type="ORF">DPMN_072433</name>
</gene>
<feature type="active site" evidence="1">
    <location>
        <position position="218"/>
    </location>
</feature>